<organism evidence="1">
    <name type="scientific">uncultured Solirubrobacteraceae bacterium</name>
    <dbReference type="NCBI Taxonomy" id="1162706"/>
    <lineage>
        <taxon>Bacteria</taxon>
        <taxon>Bacillati</taxon>
        <taxon>Actinomycetota</taxon>
        <taxon>Thermoleophilia</taxon>
        <taxon>Solirubrobacterales</taxon>
        <taxon>Solirubrobacteraceae</taxon>
        <taxon>environmental samples</taxon>
    </lineage>
</organism>
<gene>
    <name evidence="1" type="ORF">AVDCRST_MAG67-1490</name>
</gene>
<sequence length="36" mass="3717">ASSLGIRGGGLRVSAARPGCLRRRRAAGLRAEGRVL</sequence>
<reference evidence="1" key="1">
    <citation type="submission" date="2020-02" db="EMBL/GenBank/DDBJ databases">
        <authorList>
            <person name="Meier V. D."/>
        </authorList>
    </citation>
    <scope>NUCLEOTIDE SEQUENCE</scope>
    <source>
        <strain evidence="1">AVDCRST_MAG67</strain>
    </source>
</reference>
<protein>
    <submittedName>
        <fullName evidence="1">Uncharacterized protein</fullName>
    </submittedName>
</protein>
<dbReference type="EMBL" id="CADCVQ010000067">
    <property type="protein sequence ID" value="CAA9493354.1"/>
    <property type="molecule type" value="Genomic_DNA"/>
</dbReference>
<dbReference type="AlphaFoldDB" id="A0A6J4SA06"/>
<proteinExistence type="predicted"/>
<name>A0A6J4SA06_9ACTN</name>
<evidence type="ECO:0000313" key="1">
    <source>
        <dbReference type="EMBL" id="CAA9493354.1"/>
    </source>
</evidence>
<accession>A0A6J4SA06</accession>
<feature type="non-terminal residue" evidence="1">
    <location>
        <position position="36"/>
    </location>
</feature>
<feature type="non-terminal residue" evidence="1">
    <location>
        <position position="1"/>
    </location>
</feature>